<dbReference type="Proteomes" id="UP001499915">
    <property type="component" value="Unassembled WGS sequence"/>
</dbReference>
<evidence type="ECO:0000313" key="3">
    <source>
        <dbReference type="Proteomes" id="UP001499915"/>
    </source>
</evidence>
<comment type="caution">
    <text evidence="2">The sequence shown here is derived from an EMBL/GenBank/DDBJ whole genome shotgun (WGS) entry which is preliminary data.</text>
</comment>
<protein>
    <submittedName>
        <fullName evidence="2">Uncharacterized protein</fullName>
    </submittedName>
</protein>
<proteinExistence type="predicted"/>
<sequence length="66" mass="7526">MADAVTRIENWIGRPRRAERDQTAARSTHIELERRNTAKGLNPIGNRLFNNTGKGNCEEKRCFVAD</sequence>
<name>A0ABP3TAK6_9GAMM</name>
<evidence type="ECO:0000256" key="1">
    <source>
        <dbReference type="SAM" id="MobiDB-lite"/>
    </source>
</evidence>
<reference evidence="3" key="1">
    <citation type="journal article" date="2019" name="Int. J. Syst. Evol. Microbiol.">
        <title>The Global Catalogue of Microorganisms (GCM) 10K type strain sequencing project: providing services to taxonomists for standard genome sequencing and annotation.</title>
        <authorList>
            <consortium name="The Broad Institute Genomics Platform"/>
            <consortium name="The Broad Institute Genome Sequencing Center for Infectious Disease"/>
            <person name="Wu L."/>
            <person name="Ma J."/>
        </authorList>
    </citation>
    <scope>NUCLEOTIDE SEQUENCE [LARGE SCALE GENOMIC DNA]</scope>
    <source>
        <strain evidence="3">JCM 15134</strain>
    </source>
</reference>
<dbReference type="EMBL" id="BAAAET010000002">
    <property type="protein sequence ID" value="GAA0688330.1"/>
    <property type="molecule type" value="Genomic_DNA"/>
</dbReference>
<evidence type="ECO:0000313" key="2">
    <source>
        <dbReference type="EMBL" id="GAA0688330.1"/>
    </source>
</evidence>
<feature type="region of interest" description="Disordered" evidence="1">
    <location>
        <begin position="17"/>
        <end position="40"/>
    </location>
</feature>
<feature type="compositionally biased region" description="Basic and acidic residues" evidence="1">
    <location>
        <begin position="17"/>
        <end position="36"/>
    </location>
</feature>
<gene>
    <name evidence="2" type="ORF">GCM10009104_13090</name>
</gene>
<organism evidence="2 3">
    <name type="scientific">Marinobacterium maritimum</name>
    <dbReference type="NCBI Taxonomy" id="500162"/>
    <lineage>
        <taxon>Bacteria</taxon>
        <taxon>Pseudomonadati</taxon>
        <taxon>Pseudomonadota</taxon>
        <taxon>Gammaproteobacteria</taxon>
        <taxon>Oceanospirillales</taxon>
        <taxon>Oceanospirillaceae</taxon>
        <taxon>Marinobacterium</taxon>
    </lineage>
</organism>
<accession>A0ABP3TAK6</accession>
<keyword evidence="3" id="KW-1185">Reference proteome</keyword>